<organism evidence="2 3">
    <name type="scientific">Portunus trituberculatus</name>
    <name type="common">Swimming crab</name>
    <name type="synonym">Neptunus trituberculatus</name>
    <dbReference type="NCBI Taxonomy" id="210409"/>
    <lineage>
        <taxon>Eukaryota</taxon>
        <taxon>Metazoa</taxon>
        <taxon>Ecdysozoa</taxon>
        <taxon>Arthropoda</taxon>
        <taxon>Crustacea</taxon>
        <taxon>Multicrustacea</taxon>
        <taxon>Malacostraca</taxon>
        <taxon>Eumalacostraca</taxon>
        <taxon>Eucarida</taxon>
        <taxon>Decapoda</taxon>
        <taxon>Pleocyemata</taxon>
        <taxon>Brachyura</taxon>
        <taxon>Eubrachyura</taxon>
        <taxon>Portunoidea</taxon>
        <taxon>Portunidae</taxon>
        <taxon>Portuninae</taxon>
        <taxon>Portunus</taxon>
    </lineage>
</organism>
<dbReference type="AlphaFoldDB" id="A0A5B7D027"/>
<keyword evidence="3" id="KW-1185">Reference proteome</keyword>
<evidence type="ECO:0000256" key="1">
    <source>
        <dbReference type="SAM" id="MobiDB-lite"/>
    </source>
</evidence>
<protein>
    <submittedName>
        <fullName evidence="2">Uncharacterized protein</fullName>
    </submittedName>
</protein>
<gene>
    <name evidence="2" type="ORF">E2C01_007393</name>
</gene>
<comment type="caution">
    <text evidence="2">The sequence shown here is derived from an EMBL/GenBank/DDBJ whole genome shotgun (WGS) entry which is preliminary data.</text>
</comment>
<dbReference type="Proteomes" id="UP000324222">
    <property type="component" value="Unassembled WGS sequence"/>
</dbReference>
<evidence type="ECO:0000313" key="2">
    <source>
        <dbReference type="EMBL" id="MPC14625.1"/>
    </source>
</evidence>
<accession>A0A5B7D027</accession>
<proteinExistence type="predicted"/>
<feature type="region of interest" description="Disordered" evidence="1">
    <location>
        <begin position="128"/>
        <end position="165"/>
    </location>
</feature>
<evidence type="ECO:0000313" key="3">
    <source>
        <dbReference type="Proteomes" id="UP000324222"/>
    </source>
</evidence>
<feature type="compositionally biased region" description="Basic residues" evidence="1">
    <location>
        <begin position="130"/>
        <end position="140"/>
    </location>
</feature>
<dbReference type="EMBL" id="VSRR010000367">
    <property type="protein sequence ID" value="MPC14625.1"/>
    <property type="molecule type" value="Genomic_DNA"/>
</dbReference>
<sequence>MSLRGGAKAGVQHCMVGLRGLLDAMQHGACRTAVLILLVRQQRRAGLASATRERRRPPLQRRQRYNSGGIDAHVAWCGAAAITALLHGRHTIRFVEHRDTQPITSRPPVPSGAASHAALVSEVPRDLRRPSRGRYCRQPRRPGGGGGGHGEVLNGQSMGRRCERL</sequence>
<reference evidence="2 3" key="1">
    <citation type="submission" date="2019-05" db="EMBL/GenBank/DDBJ databases">
        <title>Another draft genome of Portunus trituberculatus and its Hox gene families provides insights of decapod evolution.</title>
        <authorList>
            <person name="Jeong J.-H."/>
            <person name="Song I."/>
            <person name="Kim S."/>
            <person name="Choi T."/>
            <person name="Kim D."/>
            <person name="Ryu S."/>
            <person name="Kim W."/>
        </authorList>
    </citation>
    <scope>NUCLEOTIDE SEQUENCE [LARGE SCALE GENOMIC DNA]</scope>
    <source>
        <tissue evidence="2">Muscle</tissue>
    </source>
</reference>
<name>A0A5B7D027_PORTR</name>